<dbReference type="EMBL" id="JAROCC010000001">
    <property type="protein sequence ID" value="MDN4606287.1"/>
    <property type="molecule type" value="Genomic_DNA"/>
</dbReference>
<evidence type="ECO:0000313" key="2">
    <source>
        <dbReference type="EMBL" id="MDN4606287.1"/>
    </source>
</evidence>
<keyword evidence="1" id="KW-0472">Membrane</keyword>
<accession>A0ABT8JPD7</accession>
<gene>
    <name evidence="2" type="ORF">P5G49_02185</name>
</gene>
<evidence type="ECO:0000313" key="3">
    <source>
        <dbReference type="Proteomes" id="UP001175097"/>
    </source>
</evidence>
<feature type="transmembrane region" description="Helical" evidence="1">
    <location>
        <begin position="51"/>
        <end position="71"/>
    </location>
</feature>
<reference evidence="2" key="1">
    <citation type="submission" date="2023-03" db="EMBL/GenBank/DDBJ databases">
        <title>MT1 and MT2 Draft Genomes of Novel Species.</title>
        <authorList>
            <person name="Venkateswaran K."/>
        </authorList>
    </citation>
    <scope>NUCLEOTIDE SEQUENCE</scope>
    <source>
        <strain evidence="2">F6_3S_P_2</strain>
    </source>
</reference>
<feature type="transmembrane region" description="Helical" evidence="1">
    <location>
        <begin position="83"/>
        <end position="102"/>
    </location>
</feature>
<keyword evidence="1" id="KW-1133">Transmembrane helix</keyword>
<dbReference type="Proteomes" id="UP001175097">
    <property type="component" value="Unassembled WGS sequence"/>
</dbReference>
<keyword evidence="3" id="KW-1185">Reference proteome</keyword>
<sequence length="181" mass="20969">MYNYEARHIFLVIMIVILIMSPLLLLTMPTFIASNMHGMQGWVVFVPGKAYLLYAFGFLFLFGSAFILFILDLSKVAKISSIVALLISVAFFVSAAQNYTLFADDSIAFRESIWTDRQSYAWDEVEIVKFDLSVTSFPKYEFRFKDGKEIALQENGYIRVFRSGIEGKLKEHRIEFVKKYY</sequence>
<name>A0ABT8JPD7_9BACL</name>
<proteinExistence type="predicted"/>
<comment type="caution">
    <text evidence="2">The sequence shown here is derived from an EMBL/GenBank/DDBJ whole genome shotgun (WGS) entry which is preliminary data.</text>
</comment>
<feature type="transmembrane region" description="Helical" evidence="1">
    <location>
        <begin position="9"/>
        <end position="31"/>
    </location>
</feature>
<evidence type="ECO:0000256" key="1">
    <source>
        <dbReference type="SAM" id="Phobius"/>
    </source>
</evidence>
<keyword evidence="1" id="KW-0812">Transmembrane</keyword>
<protein>
    <submittedName>
        <fullName evidence="2">Uncharacterized protein</fullName>
    </submittedName>
</protein>
<organism evidence="2 3">
    <name type="scientific">Sporosarcina highlanderae</name>
    <dbReference type="NCBI Taxonomy" id="3035916"/>
    <lineage>
        <taxon>Bacteria</taxon>
        <taxon>Bacillati</taxon>
        <taxon>Bacillota</taxon>
        <taxon>Bacilli</taxon>
        <taxon>Bacillales</taxon>
        <taxon>Caryophanaceae</taxon>
        <taxon>Sporosarcina</taxon>
    </lineage>
</organism>
<dbReference type="RefSeq" id="WP_301241822.1">
    <property type="nucleotide sequence ID" value="NZ_JAROCC010000001.1"/>
</dbReference>